<dbReference type="Gene3D" id="3.40.50.300">
    <property type="entry name" value="P-loop containing nucleotide triphosphate hydrolases"/>
    <property type="match status" value="1"/>
</dbReference>
<name>A0A1X7TYL1_AMPQE</name>
<dbReference type="KEGG" id="aqu:105314185"/>
<proteinExistence type="predicted"/>
<dbReference type="Gene3D" id="2.130.10.10">
    <property type="entry name" value="YVTN repeat-like/Quinoprotein amine dehydrogenase"/>
    <property type="match status" value="3"/>
</dbReference>
<feature type="domain" description="NWD1/2-like winged helix-turn-helix" evidence="6">
    <location>
        <begin position="629"/>
        <end position="699"/>
    </location>
</feature>
<dbReference type="InterPro" id="IPR015943">
    <property type="entry name" value="WD40/YVTN_repeat-like_dom_sf"/>
</dbReference>
<dbReference type="SUPFAM" id="SSF52540">
    <property type="entry name" value="P-loop containing nucleoside triphosphate hydrolases"/>
    <property type="match status" value="1"/>
</dbReference>
<dbReference type="PRINTS" id="PR00320">
    <property type="entry name" value="GPROTEINBRPT"/>
</dbReference>
<evidence type="ECO:0000256" key="4">
    <source>
        <dbReference type="SAM" id="MobiDB-lite"/>
    </source>
</evidence>
<dbReference type="EnsemblMetazoa" id="Aqu2.1.20502_001">
    <property type="protein sequence ID" value="Aqu2.1.20502_001"/>
    <property type="gene ID" value="Aqu2.1.20502"/>
</dbReference>
<keyword evidence="1 3" id="KW-0853">WD repeat</keyword>
<dbReference type="SMART" id="SM00320">
    <property type="entry name" value="WD40"/>
    <property type="match status" value="9"/>
</dbReference>
<dbReference type="InParanoid" id="A0A1X7TYL1"/>
<dbReference type="InterPro" id="IPR041664">
    <property type="entry name" value="AAA_16"/>
</dbReference>
<dbReference type="eggNOG" id="KOG0644">
    <property type="taxonomic scope" value="Eukaryota"/>
</dbReference>
<evidence type="ECO:0000259" key="5">
    <source>
        <dbReference type="Pfam" id="PF13191"/>
    </source>
</evidence>
<sequence>MSRPLSRSFVCTSSRKAHRGPGEQKLLEVLSGGLTIGYAPSSTVVRIYLQSNATDCLNERKALWNSVIPHVKRYGQSLGLSVSIVDMHYGLDLSDIEEETLPFVLEQNDFYSTALREIQLSIEISSGLAFVTLLGQKYGHKALQAFIPSHHFELMCSNLEEPATKKTLNEYYKKDSNGIPAVHVLQQNKLFSDSLPVWSKTHSIISKGISKGARVALGKDPSKVQVYISSACEDEITCGILNNKRDHRKTCFWFKRVIADIYDQRANTDTALIQYCDIAEGKRGLEFNSESIKALNYLKEARLSARYIGLDPTAVFEFPSLKWQKNAGIDTEVPEHAQYISYVCSKVKEVIMQRLSETAQEVGIEMSCTVCQDVLRANEHCRKLLKGIKERKDITDQILSYFESSSSSPLILHGKTGSGKSTLIADSIQKMTQKLNKRFICISRFIGLTPSSSSIKRLLTSICEQISLVYACDEAIPCDFHKLVDHFSKLLQLPSSEKQLFIFIDGVDQLSATDGGLGLSWLPLELPENVKMILSVSSEVKYRVYPIIKSLLKNKDGSFIEIRPLSTPDCKEFLYHLLAQRNRSLTTEQDLLLSDILALSPSLDWLNLIASHLSSITSFTDVVTVQELMSKLATYKGALMAEIEKIQSKNGEIFTRHTLEYITASKYGLSENELLDILSQDQEVMTEIENKSRSSTLSFIMDDIPMMHWSQLLQDLLQNLLEFRVVDGGPLALQWRNRAMKEFAAEKYCPPDTERRVLMSGIIADYFSGKLQSTDNNETSSTAENSVTGSPPNTPQELSLVPFKGRIISTQPLTIAHKLYNTRRLVELPYALLNGERLSDLYELLSDYNLWSMYNMMSMNDELLIAMRYLMPHVPLHKESLDMIQLRLVQESLHLSMDALKWNPKQLPAEIIGRLLPYLSNGESQWPLFQQILASLESSPITPIHPYPHTSGGSLLIKMRGHQGAVTSISTTLSLKNNLVIISGSTDCTLRSWDPRGSGVIKTYDGHCSDVLCVCVSGNGEFVASGSKDRTIRLWLVSTADCLHTMAGHSDSVSSVSITFKGDKVISGSLDGNVKVWNTDQSSQCKGELLFTLLHSNKKKSLVDPVLSLALATDDASLYIGLKRAGVIVMDIVSGQVLRKFSSIGEPVYCIALVEDNENNCCVGVILSTGGMLRIIDPITGTDEGSVPNTTKLEGKRMISSGPNKQQTSFAKEELLTNPVHETISFANNGSLAVIGTCFGSIEVWQLENPLDNDTSSISLNNAVKSLVHSPCGSYIFSASEEPPIVNVWQSDELTQPQASLDYNNNRPVFVRPLSDSIHLLVGYEEGAVLLWNTATQSIEREFQGHGAAVTSIDVTVAEDLVLSGDKDGNVFVWNFIHGKKLRHFKEHSSGIVSVSFYQQKYMTSANEDGCIIVKDFRTATILYNKTPHRGHLSTLTVSRVRCFDAVTGGYENGIIKIWKLPSMDELCCLGGHTGTISGIHFIPSESFDVIGCISTSKDNSIKIWNVKETQCMATLYTDYPVVSSALSPSKQLTTLAYGSSYNGYIGIIWYDFSTTDQDKGTRNPVLELLAGHKNDSHTIPQQ</sequence>
<accession>A0A1X7TYL1</accession>
<dbReference type="PROSITE" id="PS50082">
    <property type="entry name" value="WD_REPEATS_2"/>
    <property type="match status" value="5"/>
</dbReference>
<dbReference type="eggNOG" id="KOG3602">
    <property type="taxonomic scope" value="Eukaryota"/>
</dbReference>
<dbReference type="PROSITE" id="PS50294">
    <property type="entry name" value="WD_REPEATS_REGION"/>
    <property type="match status" value="3"/>
</dbReference>
<reference evidence="7" key="2">
    <citation type="submission" date="2017-05" db="UniProtKB">
        <authorList>
            <consortium name="EnsemblMetazoa"/>
        </authorList>
    </citation>
    <scope>IDENTIFICATION</scope>
</reference>
<feature type="repeat" description="WD" evidence="3">
    <location>
        <begin position="1046"/>
        <end position="1087"/>
    </location>
</feature>
<dbReference type="InterPro" id="IPR001680">
    <property type="entry name" value="WD40_rpt"/>
</dbReference>
<feature type="domain" description="Orc1-like AAA ATPase" evidence="5">
    <location>
        <begin position="391"/>
        <end position="527"/>
    </location>
</feature>
<dbReference type="EnsemblMetazoa" id="XM_020001433.1">
    <property type="protein sequence ID" value="XP_019856992.1"/>
    <property type="gene ID" value="LOC105314185"/>
</dbReference>
<dbReference type="InterPro" id="IPR027417">
    <property type="entry name" value="P-loop_NTPase"/>
</dbReference>
<feature type="repeat" description="WD" evidence="3">
    <location>
        <begin position="1004"/>
        <end position="1045"/>
    </location>
</feature>
<dbReference type="Proteomes" id="UP000007879">
    <property type="component" value="Unassembled WGS sequence"/>
</dbReference>
<reference evidence="8" key="1">
    <citation type="journal article" date="2010" name="Nature">
        <title>The Amphimedon queenslandica genome and the evolution of animal complexity.</title>
        <authorList>
            <person name="Srivastava M."/>
            <person name="Simakov O."/>
            <person name="Chapman J."/>
            <person name="Fahey B."/>
            <person name="Gauthier M.E."/>
            <person name="Mitros T."/>
            <person name="Richards G.S."/>
            <person name="Conaco C."/>
            <person name="Dacre M."/>
            <person name="Hellsten U."/>
            <person name="Larroux C."/>
            <person name="Putnam N.H."/>
            <person name="Stanke M."/>
            <person name="Adamska M."/>
            <person name="Darling A."/>
            <person name="Degnan S.M."/>
            <person name="Oakley T.H."/>
            <person name="Plachetzki D.C."/>
            <person name="Zhai Y."/>
            <person name="Adamski M."/>
            <person name="Calcino A."/>
            <person name="Cummins S.F."/>
            <person name="Goodstein D.M."/>
            <person name="Harris C."/>
            <person name="Jackson D.J."/>
            <person name="Leys S.P."/>
            <person name="Shu S."/>
            <person name="Woodcroft B.J."/>
            <person name="Vervoort M."/>
            <person name="Kosik K.S."/>
            <person name="Manning G."/>
            <person name="Degnan B.M."/>
            <person name="Rokhsar D.S."/>
        </authorList>
    </citation>
    <scope>NUCLEOTIDE SEQUENCE [LARGE SCALE GENOMIC DNA]</scope>
</reference>
<dbReference type="Pfam" id="PF25469">
    <property type="entry name" value="WHD_NWD1"/>
    <property type="match status" value="1"/>
</dbReference>
<evidence type="ECO:0000256" key="2">
    <source>
        <dbReference type="ARBA" id="ARBA00022737"/>
    </source>
</evidence>
<dbReference type="InterPro" id="IPR019775">
    <property type="entry name" value="WD40_repeat_CS"/>
</dbReference>
<dbReference type="PANTHER" id="PTHR19871">
    <property type="entry name" value="BETA TRANSDUCIN-RELATED PROTEIN"/>
    <property type="match status" value="1"/>
</dbReference>
<dbReference type="Pfam" id="PF13191">
    <property type="entry name" value="AAA_16"/>
    <property type="match status" value="1"/>
</dbReference>
<keyword evidence="8" id="KW-1185">Reference proteome</keyword>
<feature type="repeat" description="WD" evidence="3">
    <location>
        <begin position="1470"/>
        <end position="1515"/>
    </location>
</feature>
<dbReference type="eggNOG" id="KOG0271">
    <property type="taxonomic scope" value="Eukaryota"/>
</dbReference>
<evidence type="ECO:0000256" key="1">
    <source>
        <dbReference type="ARBA" id="ARBA00022574"/>
    </source>
</evidence>
<evidence type="ECO:0000256" key="3">
    <source>
        <dbReference type="PROSITE-ProRule" id="PRU00221"/>
    </source>
</evidence>
<feature type="region of interest" description="Disordered" evidence="4">
    <location>
        <begin position="773"/>
        <end position="795"/>
    </location>
</feature>
<feature type="repeat" description="WD" evidence="3">
    <location>
        <begin position="959"/>
        <end position="1003"/>
    </location>
</feature>
<feature type="repeat" description="WD" evidence="3">
    <location>
        <begin position="1343"/>
        <end position="1384"/>
    </location>
</feature>
<evidence type="ECO:0000313" key="7">
    <source>
        <dbReference type="EnsemblMetazoa" id="Aqu2.1.20502_001"/>
    </source>
</evidence>
<dbReference type="OrthoDB" id="2325716at2759"/>
<dbReference type="InterPro" id="IPR020472">
    <property type="entry name" value="WD40_PAC1"/>
</dbReference>
<gene>
    <name evidence="7" type="primary">105314185</name>
</gene>
<dbReference type="InterPro" id="IPR057588">
    <property type="entry name" value="NWD1/2-like_WH"/>
</dbReference>
<dbReference type="InterPro" id="IPR036322">
    <property type="entry name" value="WD40_repeat_dom_sf"/>
</dbReference>
<dbReference type="InterPro" id="IPR052752">
    <property type="entry name" value="NACHT-WD_repeat"/>
</dbReference>
<protein>
    <submittedName>
        <fullName evidence="7">Uncharacterized protein</fullName>
    </submittedName>
</protein>
<dbReference type="STRING" id="400682.A0A1X7TYL1"/>
<dbReference type="SUPFAM" id="SSF50978">
    <property type="entry name" value="WD40 repeat-like"/>
    <property type="match status" value="2"/>
</dbReference>
<evidence type="ECO:0000259" key="6">
    <source>
        <dbReference type="Pfam" id="PF25469"/>
    </source>
</evidence>
<keyword evidence="2" id="KW-0677">Repeat</keyword>
<dbReference type="PANTHER" id="PTHR19871:SF14">
    <property type="entry name" value="DUF4062 DOMAIN-CONTAINING PROTEIN"/>
    <property type="match status" value="1"/>
</dbReference>
<dbReference type="PROSITE" id="PS00678">
    <property type="entry name" value="WD_REPEATS_1"/>
    <property type="match status" value="1"/>
</dbReference>
<dbReference type="Pfam" id="PF00400">
    <property type="entry name" value="WD40"/>
    <property type="match status" value="5"/>
</dbReference>
<organism evidence="7">
    <name type="scientific">Amphimedon queenslandica</name>
    <name type="common">Sponge</name>
    <dbReference type="NCBI Taxonomy" id="400682"/>
    <lineage>
        <taxon>Eukaryota</taxon>
        <taxon>Metazoa</taxon>
        <taxon>Porifera</taxon>
        <taxon>Demospongiae</taxon>
        <taxon>Heteroscleromorpha</taxon>
        <taxon>Haplosclerida</taxon>
        <taxon>Niphatidae</taxon>
        <taxon>Amphimedon</taxon>
    </lineage>
</organism>
<evidence type="ECO:0000313" key="8">
    <source>
        <dbReference type="Proteomes" id="UP000007879"/>
    </source>
</evidence>